<evidence type="ECO:0000259" key="2">
    <source>
        <dbReference type="Pfam" id="PF01266"/>
    </source>
</evidence>
<dbReference type="PANTHER" id="PTHR13847:SF289">
    <property type="entry name" value="GLYCINE OXIDASE"/>
    <property type="match status" value="1"/>
</dbReference>
<proteinExistence type="predicted"/>
<dbReference type="InterPro" id="IPR036188">
    <property type="entry name" value="FAD/NAD-bd_sf"/>
</dbReference>
<dbReference type="AlphaFoldDB" id="A0A1G8YCQ1"/>
<dbReference type="PROSITE" id="PS51257">
    <property type="entry name" value="PROKAR_LIPOPROTEIN"/>
    <property type="match status" value="1"/>
</dbReference>
<evidence type="ECO:0000256" key="1">
    <source>
        <dbReference type="ARBA" id="ARBA00023002"/>
    </source>
</evidence>
<dbReference type="Proteomes" id="UP000199328">
    <property type="component" value="Unassembled WGS sequence"/>
</dbReference>
<dbReference type="Gene3D" id="3.30.9.10">
    <property type="entry name" value="D-Amino Acid Oxidase, subunit A, domain 2"/>
    <property type="match status" value="2"/>
</dbReference>
<keyword evidence="1" id="KW-0560">Oxidoreductase</keyword>
<dbReference type="PANTHER" id="PTHR13847">
    <property type="entry name" value="SARCOSINE DEHYDROGENASE-RELATED"/>
    <property type="match status" value="1"/>
</dbReference>
<dbReference type="Pfam" id="PF01266">
    <property type="entry name" value="DAO"/>
    <property type="match status" value="1"/>
</dbReference>
<evidence type="ECO:0000313" key="3">
    <source>
        <dbReference type="EMBL" id="SDK00453.1"/>
    </source>
</evidence>
<reference evidence="4" key="1">
    <citation type="submission" date="2016-10" db="EMBL/GenBank/DDBJ databases">
        <authorList>
            <person name="Varghese N."/>
            <person name="Submissions S."/>
        </authorList>
    </citation>
    <scope>NUCLEOTIDE SEQUENCE [LARGE SCALE GENOMIC DNA]</scope>
    <source>
        <strain evidence="4">CGMCC 1.10789</strain>
    </source>
</reference>
<dbReference type="SUPFAM" id="SSF51971">
    <property type="entry name" value="Nucleotide-binding domain"/>
    <property type="match status" value="1"/>
</dbReference>
<dbReference type="EMBL" id="FNFV01000001">
    <property type="protein sequence ID" value="SDK00453.1"/>
    <property type="molecule type" value="Genomic_DNA"/>
</dbReference>
<dbReference type="GO" id="GO:0005737">
    <property type="term" value="C:cytoplasm"/>
    <property type="evidence" value="ECO:0007669"/>
    <property type="project" value="TreeGrafter"/>
</dbReference>
<dbReference type="STRING" id="990712.SAMN05216257_101270"/>
<feature type="domain" description="FAD dependent oxidoreductase" evidence="2">
    <location>
        <begin position="5"/>
        <end position="328"/>
    </location>
</feature>
<dbReference type="SUPFAM" id="SSF54373">
    <property type="entry name" value="FAD-linked reductases, C-terminal domain"/>
    <property type="match status" value="1"/>
</dbReference>
<dbReference type="Gene3D" id="3.50.50.60">
    <property type="entry name" value="FAD/NAD(P)-binding domain"/>
    <property type="match status" value="2"/>
</dbReference>
<dbReference type="InterPro" id="IPR006076">
    <property type="entry name" value="FAD-dep_OxRdtase"/>
</dbReference>
<dbReference type="GO" id="GO:0016491">
    <property type="term" value="F:oxidoreductase activity"/>
    <property type="evidence" value="ECO:0007669"/>
    <property type="project" value="UniProtKB-KW"/>
</dbReference>
<name>A0A1G8YCQ1_9RHOB</name>
<keyword evidence="4" id="KW-1185">Reference proteome</keyword>
<accession>A0A1G8YCQ1</accession>
<dbReference type="RefSeq" id="WP_245656803.1">
    <property type="nucleotide sequence ID" value="NZ_FNFV01000001.1"/>
</dbReference>
<sequence length="346" mass="35510">MARIDVTVMGAGIFGLACAWACAARGARVRVIDPKGVAAGASGGVVGALAPHAPERWTPLKAFQFDCLIAGEGFWAEVEAVSGLSAGYARLGRMQPLADDAAVARAQERAEAAAALWQGKARWQVVKAPERAGWAPVSPTGLVVFDDLSARLSPARACASLAAAITALGGEVATEGAREGAVIWATGAAGLAMLSQALGRSVGAGVKGQAAVLGHDARDHAQIAAPGLHIVPHADGTVAVGSTSERDFADPTATDERLDAVIARARALVPALRDAPVIRRWAGVRPRARSRMPMLGPWPGRPGEFVANGGFKIGFALAPGVGRLMADLVLEGHDAIAAEFRVEANL</sequence>
<gene>
    <name evidence="3" type="ORF">SAMN05216257_101270</name>
</gene>
<organism evidence="3 4">
    <name type="scientific">Meinhardsimonia xiamenensis</name>
    <dbReference type="NCBI Taxonomy" id="990712"/>
    <lineage>
        <taxon>Bacteria</taxon>
        <taxon>Pseudomonadati</taxon>
        <taxon>Pseudomonadota</taxon>
        <taxon>Alphaproteobacteria</taxon>
        <taxon>Rhodobacterales</taxon>
        <taxon>Paracoccaceae</taxon>
        <taxon>Meinhardsimonia</taxon>
    </lineage>
</organism>
<protein>
    <submittedName>
        <fullName evidence="3">Glycine/D-amino acid oxidase</fullName>
    </submittedName>
</protein>
<evidence type="ECO:0000313" key="4">
    <source>
        <dbReference type="Proteomes" id="UP000199328"/>
    </source>
</evidence>